<evidence type="ECO:0000313" key="2">
    <source>
        <dbReference type="EMBL" id="MBM7800490.1"/>
    </source>
</evidence>
<keyword evidence="3" id="KW-1185">Reference proteome</keyword>
<accession>A0ABS2RNC1</accession>
<evidence type="ECO:0000259" key="1">
    <source>
        <dbReference type="Pfam" id="PF21831"/>
    </source>
</evidence>
<dbReference type="EMBL" id="JAFBCF010000001">
    <property type="protein sequence ID" value="MBM7800490.1"/>
    <property type="molecule type" value="Genomic_DNA"/>
</dbReference>
<proteinExistence type="predicted"/>
<gene>
    <name evidence="2" type="ORF">JOE57_003411</name>
</gene>
<reference evidence="2 3" key="1">
    <citation type="submission" date="2021-01" db="EMBL/GenBank/DDBJ databases">
        <title>Sequencing the genomes of 1000 actinobacteria strains.</title>
        <authorList>
            <person name="Klenk H.-P."/>
        </authorList>
    </citation>
    <scope>NUCLEOTIDE SEQUENCE [LARGE SCALE GENOMIC DNA]</scope>
    <source>
        <strain evidence="2 3">DSM 18662</strain>
    </source>
</reference>
<feature type="domain" description="DUF6891" evidence="1">
    <location>
        <begin position="8"/>
        <end position="182"/>
    </location>
</feature>
<dbReference type="RefSeq" id="WP_204919800.1">
    <property type="nucleotide sequence ID" value="NZ_BAAAQP010000003.1"/>
</dbReference>
<dbReference type="InterPro" id="IPR054186">
    <property type="entry name" value="DUF6891"/>
</dbReference>
<name>A0ABS2RNC1_9ACTN</name>
<organism evidence="2 3">
    <name type="scientific">Microlunatus panaciterrae</name>
    <dbReference type="NCBI Taxonomy" id="400768"/>
    <lineage>
        <taxon>Bacteria</taxon>
        <taxon>Bacillati</taxon>
        <taxon>Actinomycetota</taxon>
        <taxon>Actinomycetes</taxon>
        <taxon>Propionibacteriales</taxon>
        <taxon>Propionibacteriaceae</taxon>
        <taxon>Microlunatus</taxon>
    </lineage>
</organism>
<dbReference type="Pfam" id="PF21831">
    <property type="entry name" value="DUF6891"/>
    <property type="match status" value="1"/>
</dbReference>
<evidence type="ECO:0000313" key="3">
    <source>
        <dbReference type="Proteomes" id="UP000704762"/>
    </source>
</evidence>
<protein>
    <recommendedName>
        <fullName evidence="1">DUF6891 domain-containing protein</fullName>
    </recommendedName>
</protein>
<sequence>MALRHDRTLQELADYARLVVRAAYLHRSRMLVEVGNFIRAEVDDPAQAERLAEQFVAEAESELNEELRHWPERTDNDALGEVLRELRHRRFLTLENCQDHFDASRALKANPEDVVGVVFFTETDVFHAITEGMLELKVWHPDTSNVVAADPELATVLELLAKHGLSAVFDEGRIEVSMTWRRHPHHQH</sequence>
<dbReference type="Proteomes" id="UP000704762">
    <property type="component" value="Unassembled WGS sequence"/>
</dbReference>
<comment type="caution">
    <text evidence="2">The sequence shown here is derived from an EMBL/GenBank/DDBJ whole genome shotgun (WGS) entry which is preliminary data.</text>
</comment>